<organism evidence="1 2">
    <name type="scientific">Phytophthora megakarya</name>
    <dbReference type="NCBI Taxonomy" id="4795"/>
    <lineage>
        <taxon>Eukaryota</taxon>
        <taxon>Sar</taxon>
        <taxon>Stramenopiles</taxon>
        <taxon>Oomycota</taxon>
        <taxon>Peronosporomycetes</taxon>
        <taxon>Peronosporales</taxon>
        <taxon>Peronosporaceae</taxon>
        <taxon>Phytophthora</taxon>
    </lineage>
</organism>
<dbReference type="EMBL" id="NBNE01020162">
    <property type="protein sequence ID" value="OWY91478.1"/>
    <property type="molecule type" value="Genomic_DNA"/>
</dbReference>
<name>A0A225UEN9_9STRA</name>
<accession>A0A225UEN9</accession>
<feature type="non-terminal residue" evidence="1">
    <location>
        <position position="1"/>
    </location>
</feature>
<dbReference type="Proteomes" id="UP000198211">
    <property type="component" value="Unassembled WGS sequence"/>
</dbReference>
<comment type="caution">
    <text evidence="1">The sequence shown here is derived from an EMBL/GenBank/DDBJ whole genome shotgun (WGS) entry which is preliminary data.</text>
</comment>
<protein>
    <submittedName>
        <fullName evidence="1">Uncharacterized protein</fullName>
    </submittedName>
</protein>
<dbReference type="AlphaFoldDB" id="A0A225UEN9"/>
<evidence type="ECO:0000313" key="1">
    <source>
        <dbReference type="EMBL" id="OWY91478.1"/>
    </source>
</evidence>
<gene>
    <name evidence="1" type="ORF">PHMEG_00039932</name>
</gene>
<reference evidence="2" key="1">
    <citation type="submission" date="2017-03" db="EMBL/GenBank/DDBJ databases">
        <title>Phytopthora megakarya and P. palmivora, two closely related causual agents of cacao black pod achieved similar genome size and gene model numbers by different mechanisms.</title>
        <authorList>
            <person name="Ali S."/>
            <person name="Shao J."/>
            <person name="Larry D.J."/>
            <person name="Kronmiller B."/>
            <person name="Shen D."/>
            <person name="Strem M.D."/>
            <person name="Melnick R.L."/>
            <person name="Guiltinan M.J."/>
            <person name="Tyler B.M."/>
            <person name="Meinhardt L.W."/>
            <person name="Bailey B.A."/>
        </authorList>
    </citation>
    <scope>NUCLEOTIDE SEQUENCE [LARGE SCALE GENOMIC DNA]</scope>
    <source>
        <strain evidence="2">zdho120</strain>
    </source>
</reference>
<sequence>SIASPKSVAKHTFRDRKVMSKCILQDAAVMSRSFTSWQNVDEHHVEASTIEVAARFRFIQLLAANPNAATMYCGMDDECRFYFVQEFLAGNTDFQ</sequence>
<evidence type="ECO:0000313" key="2">
    <source>
        <dbReference type="Proteomes" id="UP000198211"/>
    </source>
</evidence>
<keyword evidence="2" id="KW-1185">Reference proteome</keyword>
<proteinExistence type="predicted"/>
<dbReference type="OrthoDB" id="114297at2759"/>